<dbReference type="EMBL" id="JAASQV010000001">
    <property type="protein sequence ID" value="NIJ63640.1"/>
    <property type="molecule type" value="Genomic_DNA"/>
</dbReference>
<sequence>MSKGNGHPFSWAAIINGYNAAAMASCPFSAIPEYLGERAYPEDFIQGARVTHVWTQNPVLSRHVAEASLIETVVERPEDMMGAVDAVLLARDDAENHRRFAEPFLRAGIPIYVDKPLALSRGEAEALFAMAASERHLFSCTALRYAAELVPGAEQLARIGRVRMVDAWVPKYWDTYAVHAIEPVLQIFPDLSKVRSHNLAIVGGTHQLNVVAENGMVGRFTSTGDAMSPIGYRILGDSGYLDLVFRDSFSAFKAALIRFLAVVRGQATNIDRRETLDVVEFIQLGRRS</sequence>
<dbReference type="SUPFAM" id="SSF51735">
    <property type="entry name" value="NAD(P)-binding Rossmann-fold domains"/>
    <property type="match status" value="1"/>
</dbReference>
<evidence type="ECO:0000313" key="2">
    <source>
        <dbReference type="EMBL" id="NIJ63640.1"/>
    </source>
</evidence>
<dbReference type="InterPro" id="IPR036291">
    <property type="entry name" value="NAD(P)-bd_dom_sf"/>
</dbReference>
<comment type="caution">
    <text evidence="2">The sequence shown here is derived from an EMBL/GenBank/DDBJ whole genome shotgun (WGS) entry which is preliminary data.</text>
</comment>
<dbReference type="Proteomes" id="UP000564677">
    <property type="component" value="Unassembled WGS sequence"/>
</dbReference>
<dbReference type="InterPro" id="IPR000683">
    <property type="entry name" value="Gfo/Idh/MocA-like_OxRdtase_N"/>
</dbReference>
<dbReference type="PROSITE" id="PS51257">
    <property type="entry name" value="PROKAR_LIPOPROTEIN"/>
    <property type="match status" value="1"/>
</dbReference>
<dbReference type="InterPro" id="IPR051317">
    <property type="entry name" value="Gfo/Idh/MocA_oxidoreduct"/>
</dbReference>
<organism evidence="2 3">
    <name type="scientific">Sphingomonas leidyi</name>
    <dbReference type="NCBI Taxonomy" id="68569"/>
    <lineage>
        <taxon>Bacteria</taxon>
        <taxon>Pseudomonadati</taxon>
        <taxon>Pseudomonadota</taxon>
        <taxon>Alphaproteobacteria</taxon>
        <taxon>Sphingomonadales</taxon>
        <taxon>Sphingomonadaceae</taxon>
        <taxon>Sphingomonas</taxon>
    </lineage>
</organism>
<protein>
    <recommendedName>
        <fullName evidence="1">Gfo/Idh/MocA-like oxidoreductase N-terminal domain-containing protein</fullName>
    </recommendedName>
</protein>
<feature type="domain" description="Gfo/Idh/MocA-like oxidoreductase N-terminal" evidence="1">
    <location>
        <begin position="46"/>
        <end position="137"/>
    </location>
</feature>
<name>A0A7X5UXB4_9SPHN</name>
<dbReference type="AlphaFoldDB" id="A0A7X5UXB4"/>
<dbReference type="PANTHER" id="PTHR43708">
    <property type="entry name" value="CONSERVED EXPRESSED OXIDOREDUCTASE (EUROFUNG)"/>
    <property type="match status" value="1"/>
</dbReference>
<dbReference type="Gene3D" id="3.40.50.720">
    <property type="entry name" value="NAD(P)-binding Rossmann-like Domain"/>
    <property type="match status" value="1"/>
</dbReference>
<evidence type="ECO:0000313" key="3">
    <source>
        <dbReference type="Proteomes" id="UP000564677"/>
    </source>
</evidence>
<reference evidence="2 3" key="1">
    <citation type="submission" date="2020-03" db="EMBL/GenBank/DDBJ databases">
        <title>Genomic Encyclopedia of Type Strains, Phase IV (KMG-IV): sequencing the most valuable type-strain genomes for metagenomic binning, comparative biology and taxonomic classification.</title>
        <authorList>
            <person name="Goeker M."/>
        </authorList>
    </citation>
    <scope>NUCLEOTIDE SEQUENCE [LARGE SCALE GENOMIC DNA]</scope>
    <source>
        <strain evidence="2 3">DSM 4733</strain>
    </source>
</reference>
<gene>
    <name evidence="2" type="ORF">FHR20_000571</name>
</gene>
<dbReference type="PANTHER" id="PTHR43708:SF4">
    <property type="entry name" value="OXIDOREDUCTASE YCEM-RELATED"/>
    <property type="match status" value="1"/>
</dbReference>
<dbReference type="RefSeq" id="WP_167298123.1">
    <property type="nucleotide sequence ID" value="NZ_JAASQV010000001.1"/>
</dbReference>
<accession>A0A7X5UXB4</accession>
<proteinExistence type="predicted"/>
<evidence type="ECO:0000259" key="1">
    <source>
        <dbReference type="Pfam" id="PF01408"/>
    </source>
</evidence>
<dbReference type="Pfam" id="PF01408">
    <property type="entry name" value="GFO_IDH_MocA"/>
    <property type="match status" value="1"/>
</dbReference>
<dbReference type="GO" id="GO:0000166">
    <property type="term" value="F:nucleotide binding"/>
    <property type="evidence" value="ECO:0007669"/>
    <property type="project" value="InterPro"/>
</dbReference>
<keyword evidence="3" id="KW-1185">Reference proteome</keyword>